<organism evidence="1 2">
    <name type="scientific">Breznakibacter xylanolyticus</name>
    <dbReference type="NCBI Taxonomy" id="990"/>
    <lineage>
        <taxon>Bacteria</taxon>
        <taxon>Pseudomonadati</taxon>
        <taxon>Bacteroidota</taxon>
        <taxon>Bacteroidia</taxon>
        <taxon>Marinilabiliales</taxon>
        <taxon>Marinilabiliaceae</taxon>
        <taxon>Breznakibacter</taxon>
    </lineage>
</organism>
<proteinExistence type="predicted"/>
<sequence length="108" mass="12505">MSKKNTTIELSVLERIQFLQLLPEQGNFTDLLHAKNCMKKVEIGSEEAGRLAIRSEGDKVRWNTEEEKPLTVSLTPVELEVIRKQIDKLDKEERIHISMFDLIEKLTV</sequence>
<evidence type="ECO:0000313" key="2">
    <source>
        <dbReference type="Proteomes" id="UP000249239"/>
    </source>
</evidence>
<protein>
    <submittedName>
        <fullName evidence="1">Uncharacterized protein</fullName>
    </submittedName>
</protein>
<gene>
    <name evidence="1" type="ORF">LX69_01154</name>
</gene>
<dbReference type="EMBL" id="QKZK01000007">
    <property type="protein sequence ID" value="PZX18117.1"/>
    <property type="molecule type" value="Genomic_DNA"/>
</dbReference>
<comment type="caution">
    <text evidence="1">The sequence shown here is derived from an EMBL/GenBank/DDBJ whole genome shotgun (WGS) entry which is preliminary data.</text>
</comment>
<evidence type="ECO:0000313" key="1">
    <source>
        <dbReference type="EMBL" id="PZX18117.1"/>
    </source>
</evidence>
<keyword evidence="2" id="KW-1185">Reference proteome</keyword>
<dbReference type="Proteomes" id="UP000249239">
    <property type="component" value="Unassembled WGS sequence"/>
</dbReference>
<reference evidence="1 2" key="1">
    <citation type="submission" date="2018-06" db="EMBL/GenBank/DDBJ databases">
        <title>Genomic Encyclopedia of Archaeal and Bacterial Type Strains, Phase II (KMG-II): from individual species to whole genera.</title>
        <authorList>
            <person name="Goeker M."/>
        </authorList>
    </citation>
    <scope>NUCLEOTIDE SEQUENCE [LARGE SCALE GENOMIC DNA]</scope>
    <source>
        <strain evidence="1 2">DSM 6779</strain>
    </source>
</reference>
<dbReference type="RefSeq" id="WP_111444858.1">
    <property type="nucleotide sequence ID" value="NZ_QKZK01000007.1"/>
</dbReference>
<accession>A0A2W7NJ06</accession>
<dbReference type="AlphaFoldDB" id="A0A2W7NJ06"/>
<name>A0A2W7NJ06_9BACT</name>